<reference evidence="1" key="1">
    <citation type="submission" date="2021-11" db="EMBL/GenBank/DDBJ databases">
        <title>Genome sequence.</title>
        <authorList>
            <person name="Sun Q."/>
        </authorList>
    </citation>
    <scope>NUCLEOTIDE SEQUENCE</scope>
    <source>
        <strain evidence="1">JC732</strain>
    </source>
</reference>
<evidence type="ECO:0000313" key="2">
    <source>
        <dbReference type="Proteomes" id="UP001139103"/>
    </source>
</evidence>
<dbReference type="RefSeq" id="WP_230218123.1">
    <property type="nucleotide sequence ID" value="NZ_JAJKFT010000004.1"/>
</dbReference>
<dbReference type="AlphaFoldDB" id="A0A9X1MLY1"/>
<dbReference type="Proteomes" id="UP001139103">
    <property type="component" value="Unassembled WGS sequence"/>
</dbReference>
<comment type="caution">
    <text evidence="1">The sequence shown here is derived from an EMBL/GenBank/DDBJ whole genome shotgun (WGS) entry which is preliminary data.</text>
</comment>
<proteinExistence type="predicted"/>
<protein>
    <submittedName>
        <fullName evidence="1">Uncharacterized protein</fullName>
    </submittedName>
</protein>
<gene>
    <name evidence="1" type="ORF">LOC68_09770</name>
</gene>
<sequence>MKRESAAKTKTESLAERAATKTCPALYQVVAECQSERDQRQLYIELKAKGYRCRLLNL</sequence>
<dbReference type="EMBL" id="JAJKFT010000004">
    <property type="protein sequence ID" value="MCC9628685.1"/>
    <property type="molecule type" value="Genomic_DNA"/>
</dbReference>
<keyword evidence="2" id="KW-1185">Reference proteome</keyword>
<accession>A0A9X1MLY1</accession>
<evidence type="ECO:0000313" key="1">
    <source>
        <dbReference type="EMBL" id="MCC9628685.1"/>
    </source>
</evidence>
<organism evidence="1 2">
    <name type="scientific">Blastopirellula sediminis</name>
    <dbReference type="NCBI Taxonomy" id="2894196"/>
    <lineage>
        <taxon>Bacteria</taxon>
        <taxon>Pseudomonadati</taxon>
        <taxon>Planctomycetota</taxon>
        <taxon>Planctomycetia</taxon>
        <taxon>Pirellulales</taxon>
        <taxon>Pirellulaceae</taxon>
        <taxon>Blastopirellula</taxon>
    </lineage>
</organism>
<name>A0A9X1MLY1_9BACT</name>